<comment type="similarity">
    <text evidence="3 12">Belongs to the phosphoglycerate kinase family.</text>
</comment>
<keyword evidence="11" id="KW-0460">Magnesium</keyword>
<evidence type="ECO:0000313" key="15">
    <source>
        <dbReference type="Proteomes" id="UP000823388"/>
    </source>
</evidence>
<dbReference type="GO" id="GO:0043531">
    <property type="term" value="F:ADP binding"/>
    <property type="evidence" value="ECO:0007669"/>
    <property type="project" value="TreeGrafter"/>
</dbReference>
<evidence type="ECO:0000256" key="5">
    <source>
        <dbReference type="ARBA" id="ARBA00022679"/>
    </source>
</evidence>
<dbReference type="SUPFAM" id="SSF53335">
    <property type="entry name" value="S-adenosyl-L-methionine-dependent methyltransferases"/>
    <property type="match status" value="1"/>
</dbReference>
<evidence type="ECO:0000256" key="8">
    <source>
        <dbReference type="ARBA" id="ARBA00022741"/>
    </source>
</evidence>
<evidence type="ECO:0000256" key="6">
    <source>
        <dbReference type="ARBA" id="ARBA00022691"/>
    </source>
</evidence>
<comment type="cofactor">
    <cofactor evidence="2">
        <name>Mg(2+)</name>
        <dbReference type="ChEBI" id="CHEBI:18420"/>
    </cofactor>
</comment>
<dbReference type="GO" id="GO:0004618">
    <property type="term" value="F:phosphoglycerate kinase activity"/>
    <property type="evidence" value="ECO:0007669"/>
    <property type="project" value="UniProtKB-EC"/>
</dbReference>
<dbReference type="PRINTS" id="PR00477">
    <property type="entry name" value="PHGLYCKINASE"/>
</dbReference>
<proteinExistence type="inferred from homology"/>
<sequence>MQASNFQLRSSGSPWLEPWLASAGFRVATHSGYFSGELGGLGLSRLKCRLQCSQLWQSTSLLHNQKEKDRYSCIDQSTSYLHVQSLRNFPTEKLRGEVVVVRLDSALLLGHSRTCTFARERALLTIKYLYKARAKVVIVTSWDTVLQSDNPEIKSIDSFADYLSSLLQLQVIPVDGAPGLTSFKKEKWVQNNIILFENLLSFRGEVANCNDFSQKLASGATIFVNDSFSLSHKILASTVGITCFCYASLAGFHFEEELKRLIKITDTTRRPYIAIIGGSNFLRKAPALRMLISLCDGLFFVGKLSFQIMNGLGMSVPSQFIERNAIMEVLQIIQVARDRNVPIYYPTDLGCLNNNDSGTLGVINSTGQLDGWTPADIGPSTLEKLSSIIPLYKKILWIGPTNYDLAEEFSDGATQLGQILEKASFDSCEVIVVGNAACNTLRQNVDSSSRYIEFRNATVVWEFLKGRILPGIAALDKHYPYRIPWSSVFCDPTLPLVVDIGSGNGLFLFQMAKSYESSNFLGLEMNEKLVIRCLEGMASDEKRNLYFVSTNATSTFHSIVSSYPGRLTLVTVQCPIPDFNKEQNRWRMVRRMLVEAITDLLRTNGQVYLQSDVESVLVGMKGQFLSYSKGQLVVDGDDGGHRMENPFGVVSNWERHVLARGAPMYRMLRKV</sequence>
<dbReference type="GO" id="GO:0006096">
    <property type="term" value="P:glycolytic process"/>
    <property type="evidence" value="ECO:0007669"/>
    <property type="project" value="InterPro"/>
</dbReference>
<evidence type="ECO:0000256" key="10">
    <source>
        <dbReference type="ARBA" id="ARBA00022840"/>
    </source>
</evidence>
<comment type="subunit">
    <text evidence="13">Monomer.</text>
</comment>
<dbReference type="AlphaFoldDB" id="A0A8T0NNQ7"/>
<protein>
    <recommendedName>
        <fullName evidence="12">Phosphoglycerate kinase</fullName>
        <ecNumber evidence="12">2.7.2.3</ecNumber>
    </recommendedName>
</protein>
<dbReference type="Proteomes" id="UP000823388">
    <property type="component" value="Chromosome 9K"/>
</dbReference>
<dbReference type="InterPro" id="IPR029063">
    <property type="entry name" value="SAM-dependent_MTases_sf"/>
</dbReference>
<comment type="catalytic activity">
    <reaction evidence="1">
        <text>guanosine(46) in tRNA + S-adenosyl-L-methionine = N(7)-methylguanosine(46) in tRNA + S-adenosyl-L-homocysteine</text>
        <dbReference type="Rhea" id="RHEA:42708"/>
        <dbReference type="Rhea" id="RHEA-COMP:10188"/>
        <dbReference type="Rhea" id="RHEA-COMP:10189"/>
        <dbReference type="ChEBI" id="CHEBI:57856"/>
        <dbReference type="ChEBI" id="CHEBI:59789"/>
        <dbReference type="ChEBI" id="CHEBI:74269"/>
        <dbReference type="ChEBI" id="CHEBI:74480"/>
        <dbReference type="EC" id="2.1.1.33"/>
    </reaction>
</comment>
<dbReference type="GO" id="GO:0005524">
    <property type="term" value="F:ATP binding"/>
    <property type="evidence" value="ECO:0007669"/>
    <property type="project" value="UniProtKB-KW"/>
</dbReference>
<dbReference type="Gene3D" id="3.40.50.150">
    <property type="entry name" value="Vaccinia Virus protein VP39"/>
    <property type="match status" value="1"/>
</dbReference>
<dbReference type="Pfam" id="PF02390">
    <property type="entry name" value="Methyltransf_4"/>
    <property type="match status" value="1"/>
</dbReference>
<dbReference type="GO" id="GO:0005829">
    <property type="term" value="C:cytosol"/>
    <property type="evidence" value="ECO:0007669"/>
    <property type="project" value="TreeGrafter"/>
</dbReference>
<dbReference type="FunFam" id="3.40.50.1260:FF:000015">
    <property type="entry name" value="Phosphoglycerate kinase"/>
    <property type="match status" value="1"/>
</dbReference>
<dbReference type="InterPro" id="IPR003358">
    <property type="entry name" value="tRNA_(Gua-N-7)_MeTrfase_Trmb"/>
</dbReference>
<evidence type="ECO:0000256" key="7">
    <source>
        <dbReference type="ARBA" id="ARBA00022694"/>
    </source>
</evidence>
<evidence type="ECO:0000256" key="3">
    <source>
        <dbReference type="ARBA" id="ARBA00008982"/>
    </source>
</evidence>
<dbReference type="Gene3D" id="3.40.50.1260">
    <property type="entry name" value="Phosphoglycerate kinase, N-terminal domain"/>
    <property type="match status" value="2"/>
</dbReference>
<dbReference type="SUPFAM" id="SSF53748">
    <property type="entry name" value="Phosphoglycerate kinase"/>
    <property type="match status" value="1"/>
</dbReference>
<keyword evidence="7" id="KW-0819">tRNA processing</keyword>
<comment type="catalytic activity">
    <reaction evidence="12">
        <text>(2R)-3-phosphoglycerate + ATP = (2R)-3-phospho-glyceroyl phosphate + ADP</text>
        <dbReference type="Rhea" id="RHEA:14801"/>
        <dbReference type="ChEBI" id="CHEBI:30616"/>
        <dbReference type="ChEBI" id="CHEBI:57604"/>
        <dbReference type="ChEBI" id="CHEBI:58272"/>
        <dbReference type="ChEBI" id="CHEBI:456216"/>
        <dbReference type="EC" id="2.7.2.3"/>
    </reaction>
</comment>
<keyword evidence="5 12" id="KW-0808">Transferase</keyword>
<evidence type="ECO:0000256" key="13">
    <source>
        <dbReference type="RuleBase" id="RU000696"/>
    </source>
</evidence>
<dbReference type="PROSITE" id="PS51625">
    <property type="entry name" value="SAM_MT_TRMB"/>
    <property type="match status" value="1"/>
</dbReference>
<evidence type="ECO:0000256" key="4">
    <source>
        <dbReference type="ARBA" id="ARBA00022603"/>
    </source>
</evidence>
<dbReference type="Pfam" id="PF00162">
    <property type="entry name" value="PGK"/>
    <property type="match status" value="1"/>
</dbReference>
<evidence type="ECO:0000313" key="14">
    <source>
        <dbReference type="EMBL" id="KAG2548816.1"/>
    </source>
</evidence>
<comment type="caution">
    <text evidence="14">The sequence shown here is derived from an EMBL/GenBank/DDBJ whole genome shotgun (WGS) entry which is preliminary data.</text>
</comment>
<keyword evidence="9 12" id="KW-0418">Kinase</keyword>
<keyword evidence="15" id="KW-1185">Reference proteome</keyword>
<dbReference type="EMBL" id="CM029053">
    <property type="protein sequence ID" value="KAG2548816.1"/>
    <property type="molecule type" value="Genomic_DNA"/>
</dbReference>
<dbReference type="EC" id="2.7.2.3" evidence="12"/>
<dbReference type="GO" id="GO:0006094">
    <property type="term" value="P:gluconeogenesis"/>
    <property type="evidence" value="ECO:0007669"/>
    <property type="project" value="TreeGrafter"/>
</dbReference>
<evidence type="ECO:0000256" key="12">
    <source>
        <dbReference type="RuleBase" id="RU000532"/>
    </source>
</evidence>
<organism evidence="14 15">
    <name type="scientific">Panicum virgatum</name>
    <name type="common">Blackwell switchgrass</name>
    <dbReference type="NCBI Taxonomy" id="38727"/>
    <lineage>
        <taxon>Eukaryota</taxon>
        <taxon>Viridiplantae</taxon>
        <taxon>Streptophyta</taxon>
        <taxon>Embryophyta</taxon>
        <taxon>Tracheophyta</taxon>
        <taxon>Spermatophyta</taxon>
        <taxon>Magnoliopsida</taxon>
        <taxon>Liliopsida</taxon>
        <taxon>Poales</taxon>
        <taxon>Poaceae</taxon>
        <taxon>PACMAD clade</taxon>
        <taxon>Panicoideae</taxon>
        <taxon>Panicodae</taxon>
        <taxon>Paniceae</taxon>
        <taxon>Panicinae</taxon>
        <taxon>Panicum</taxon>
        <taxon>Panicum sect. Hiantes</taxon>
    </lineage>
</organism>
<dbReference type="PANTHER" id="PTHR11406">
    <property type="entry name" value="PHOSPHOGLYCERATE KINASE"/>
    <property type="match status" value="1"/>
</dbReference>
<dbReference type="FunFam" id="3.40.50.150:FF:000194">
    <property type="entry name" value="Phosphoglycerate kinase"/>
    <property type="match status" value="1"/>
</dbReference>
<accession>A0A8T0NNQ7</accession>
<evidence type="ECO:0000256" key="1">
    <source>
        <dbReference type="ARBA" id="ARBA00000142"/>
    </source>
</evidence>
<dbReference type="InterPro" id="IPR001576">
    <property type="entry name" value="Phosphoglycerate_kinase"/>
</dbReference>
<keyword evidence="10" id="KW-0067">ATP-binding</keyword>
<dbReference type="InterPro" id="IPR015824">
    <property type="entry name" value="Phosphoglycerate_kinase_N"/>
</dbReference>
<keyword evidence="4" id="KW-0489">Methyltransferase</keyword>
<dbReference type="GO" id="GO:0008176">
    <property type="term" value="F:tRNA (guanine(46)-N7)-methyltransferase activity"/>
    <property type="evidence" value="ECO:0007669"/>
    <property type="project" value="UniProtKB-EC"/>
</dbReference>
<evidence type="ECO:0000256" key="9">
    <source>
        <dbReference type="ARBA" id="ARBA00022777"/>
    </source>
</evidence>
<name>A0A8T0NNQ7_PANVG</name>
<evidence type="ECO:0000256" key="11">
    <source>
        <dbReference type="ARBA" id="ARBA00022842"/>
    </source>
</evidence>
<evidence type="ECO:0000256" key="2">
    <source>
        <dbReference type="ARBA" id="ARBA00001946"/>
    </source>
</evidence>
<keyword evidence="6" id="KW-0949">S-adenosyl-L-methionine</keyword>
<keyword evidence="8" id="KW-0547">Nucleotide-binding</keyword>
<gene>
    <name evidence="14" type="ORF">PVAP13_9KG200000</name>
</gene>
<dbReference type="PANTHER" id="PTHR11406:SF32">
    <property type="entry name" value="PHOSPHOGLYCERATE KINASE"/>
    <property type="match status" value="1"/>
</dbReference>
<dbReference type="InterPro" id="IPR036043">
    <property type="entry name" value="Phosphoglycerate_kinase_sf"/>
</dbReference>
<reference evidence="14" key="1">
    <citation type="submission" date="2020-05" db="EMBL/GenBank/DDBJ databases">
        <title>WGS assembly of Panicum virgatum.</title>
        <authorList>
            <person name="Lovell J.T."/>
            <person name="Jenkins J."/>
            <person name="Shu S."/>
            <person name="Juenger T.E."/>
            <person name="Schmutz J."/>
        </authorList>
    </citation>
    <scope>NUCLEOTIDE SEQUENCE</scope>
    <source>
        <strain evidence="14">AP13</strain>
    </source>
</reference>
<dbReference type="FunFam" id="3.40.50.1260:FF:000013">
    <property type="entry name" value="Phosphoglycerate kinase"/>
    <property type="match status" value="1"/>
</dbReference>